<evidence type="ECO:0000256" key="1">
    <source>
        <dbReference type="SAM" id="MobiDB-lite"/>
    </source>
</evidence>
<accession>A0ABP9Q602</accession>
<evidence type="ECO:0000313" key="4">
    <source>
        <dbReference type="Proteomes" id="UP001500221"/>
    </source>
</evidence>
<gene>
    <name evidence="3" type="ORF">GCM10023340_38360</name>
</gene>
<dbReference type="EMBL" id="BAABKG010000005">
    <property type="protein sequence ID" value="GAA5154568.1"/>
    <property type="molecule type" value="Genomic_DNA"/>
</dbReference>
<proteinExistence type="predicted"/>
<organism evidence="3 4">
    <name type="scientific">Nocardioides marinquilinus</name>
    <dbReference type="NCBI Taxonomy" id="1210400"/>
    <lineage>
        <taxon>Bacteria</taxon>
        <taxon>Bacillati</taxon>
        <taxon>Actinomycetota</taxon>
        <taxon>Actinomycetes</taxon>
        <taxon>Propionibacteriales</taxon>
        <taxon>Nocardioidaceae</taxon>
        <taxon>Nocardioides</taxon>
    </lineage>
</organism>
<feature type="transmembrane region" description="Helical" evidence="2">
    <location>
        <begin position="12"/>
        <end position="31"/>
    </location>
</feature>
<feature type="region of interest" description="Disordered" evidence="1">
    <location>
        <begin position="45"/>
        <end position="66"/>
    </location>
</feature>
<keyword evidence="2" id="KW-1133">Transmembrane helix</keyword>
<evidence type="ECO:0000313" key="3">
    <source>
        <dbReference type="EMBL" id="GAA5154568.1"/>
    </source>
</evidence>
<sequence length="66" mass="6905">MSFELLPHLTPWIVGFAVLALAGLVVGAAAVRELVVATSRRPITTPATPATRGAVRAHTGRLATHH</sequence>
<protein>
    <submittedName>
        <fullName evidence="3">Uncharacterized protein</fullName>
    </submittedName>
</protein>
<dbReference type="Proteomes" id="UP001500221">
    <property type="component" value="Unassembled WGS sequence"/>
</dbReference>
<comment type="caution">
    <text evidence="3">The sequence shown here is derived from an EMBL/GenBank/DDBJ whole genome shotgun (WGS) entry which is preliminary data.</text>
</comment>
<keyword evidence="2" id="KW-0472">Membrane</keyword>
<feature type="compositionally biased region" description="Low complexity" evidence="1">
    <location>
        <begin position="45"/>
        <end position="57"/>
    </location>
</feature>
<keyword evidence="4" id="KW-1185">Reference proteome</keyword>
<evidence type="ECO:0000256" key="2">
    <source>
        <dbReference type="SAM" id="Phobius"/>
    </source>
</evidence>
<reference evidence="4" key="1">
    <citation type="journal article" date="2019" name="Int. J. Syst. Evol. Microbiol.">
        <title>The Global Catalogue of Microorganisms (GCM) 10K type strain sequencing project: providing services to taxonomists for standard genome sequencing and annotation.</title>
        <authorList>
            <consortium name="The Broad Institute Genomics Platform"/>
            <consortium name="The Broad Institute Genome Sequencing Center for Infectious Disease"/>
            <person name="Wu L."/>
            <person name="Ma J."/>
        </authorList>
    </citation>
    <scope>NUCLEOTIDE SEQUENCE [LARGE SCALE GENOMIC DNA]</scope>
    <source>
        <strain evidence="4">JCM 18459</strain>
    </source>
</reference>
<keyword evidence="2" id="KW-0812">Transmembrane</keyword>
<name>A0ABP9Q602_9ACTN</name>
<dbReference type="RefSeq" id="WP_345462520.1">
    <property type="nucleotide sequence ID" value="NZ_BAABKG010000005.1"/>
</dbReference>